<dbReference type="EMBL" id="JAHHGM010000001">
    <property type="protein sequence ID" value="MBT2987584.1"/>
    <property type="molecule type" value="Genomic_DNA"/>
</dbReference>
<dbReference type="HAMAP" id="MF_00199">
    <property type="entry name" value="ApaH"/>
    <property type="match status" value="1"/>
</dbReference>
<evidence type="ECO:0000256" key="2">
    <source>
        <dbReference type="ARBA" id="ARBA00005419"/>
    </source>
</evidence>
<dbReference type="Pfam" id="PF00149">
    <property type="entry name" value="Metallophos"/>
    <property type="match status" value="1"/>
</dbReference>
<comment type="caution">
    <text evidence="7">The sequence shown here is derived from an EMBL/GenBank/DDBJ whole genome shotgun (WGS) entry which is preliminary data.</text>
</comment>
<dbReference type="CDD" id="cd07422">
    <property type="entry name" value="MPP_ApaH"/>
    <property type="match status" value="1"/>
</dbReference>
<gene>
    <name evidence="5" type="primary">apaH</name>
    <name evidence="7" type="ORF">KME65_01345</name>
</gene>
<keyword evidence="3 5" id="KW-0378">Hydrolase</keyword>
<accession>A0A944M5L3</accession>
<evidence type="ECO:0000313" key="7">
    <source>
        <dbReference type="EMBL" id="MBT2987584.1"/>
    </source>
</evidence>
<name>A0A944M5L3_9GAMM</name>
<organism evidence="7 8">
    <name type="scientific">Candidatus Thiodiazotropha taylori</name>
    <dbReference type="NCBI Taxonomy" id="2792791"/>
    <lineage>
        <taxon>Bacteria</taxon>
        <taxon>Pseudomonadati</taxon>
        <taxon>Pseudomonadota</taxon>
        <taxon>Gammaproteobacteria</taxon>
        <taxon>Chromatiales</taxon>
        <taxon>Sedimenticolaceae</taxon>
        <taxon>Candidatus Thiodiazotropha</taxon>
    </lineage>
</organism>
<dbReference type="EC" id="3.6.1.41" evidence="5"/>
<dbReference type="InterPro" id="IPR029052">
    <property type="entry name" value="Metallo-depent_PP-like"/>
</dbReference>
<reference evidence="7 8" key="1">
    <citation type="submission" date="2021-05" db="EMBL/GenBank/DDBJ databases">
        <title>Genetic and Functional Diversity in Clade A Lucinid endosymbionts from the Bahamas.</title>
        <authorList>
            <person name="Giani N.M."/>
            <person name="Engel A.S."/>
            <person name="Campbell B.J."/>
        </authorList>
    </citation>
    <scope>NUCLEOTIDE SEQUENCE [LARGE SCALE GENOMIC DNA]</scope>
    <source>
        <strain evidence="7">LUC16012Gg_MoonRockCtena</strain>
    </source>
</reference>
<dbReference type="NCBIfam" id="NF001204">
    <property type="entry name" value="PRK00166.1"/>
    <property type="match status" value="1"/>
</dbReference>
<comment type="similarity">
    <text evidence="2 5">Belongs to the Ap4A hydrolase family.</text>
</comment>
<proteinExistence type="inferred from homology"/>
<evidence type="ECO:0000256" key="1">
    <source>
        <dbReference type="ARBA" id="ARBA00003413"/>
    </source>
</evidence>
<sequence>MSIYAIGDVQGCYDELQRLLEAIRFDPSKDKLWFAGDLVNRGPKSLQVLRFVKSLGSRAVSVLGNHDLHLLALSQGNRSHNKYGSLKEIIEAPDSHELIEWLRHRPMMIHHRKRGYSLVHAGVAPQWDLDTAIACAHELEEVLRGPKFAKFCKVIYGDLPDLWSESLEGMERLRFITNCFTRLRYCTPDGRISLLDKGPPGTQTNGSIPWFEAPGRLTRGDRILFGHWSTLGYHQNANVCCLDSGCLWGGKLTALRLRKHKPPKPYQVACQVRG</sequence>
<dbReference type="PIRSF" id="PIRSF000903">
    <property type="entry name" value="B5n-ttraPtase_sm"/>
    <property type="match status" value="1"/>
</dbReference>
<comment type="function">
    <text evidence="1 5">Hydrolyzes diadenosine 5',5'''-P1,P4-tetraphosphate to yield ADP.</text>
</comment>
<evidence type="ECO:0000259" key="6">
    <source>
        <dbReference type="Pfam" id="PF00149"/>
    </source>
</evidence>
<evidence type="ECO:0000313" key="8">
    <source>
        <dbReference type="Proteomes" id="UP000770889"/>
    </source>
</evidence>
<dbReference type="NCBIfam" id="TIGR00668">
    <property type="entry name" value="apaH"/>
    <property type="match status" value="1"/>
</dbReference>
<dbReference type="PANTHER" id="PTHR40942">
    <property type="match status" value="1"/>
</dbReference>
<dbReference type="Gene3D" id="3.60.21.10">
    <property type="match status" value="1"/>
</dbReference>
<dbReference type="PANTHER" id="PTHR40942:SF4">
    <property type="entry name" value="CYTOCHROME C5"/>
    <property type="match status" value="1"/>
</dbReference>
<protein>
    <recommendedName>
        <fullName evidence="5">Bis(5'-nucleosyl)-tetraphosphatase, symmetrical</fullName>
        <ecNumber evidence="5">3.6.1.41</ecNumber>
    </recommendedName>
    <alternativeName>
        <fullName evidence="5">Ap4A hydrolase</fullName>
    </alternativeName>
    <alternativeName>
        <fullName evidence="5">Diadenosine 5',5'''-P1,P4-tetraphosphate pyrophosphohydrolase</fullName>
    </alternativeName>
    <alternativeName>
        <fullName evidence="5">Diadenosine tetraphosphatase</fullName>
    </alternativeName>
</protein>
<evidence type="ECO:0000256" key="3">
    <source>
        <dbReference type="ARBA" id="ARBA00022801"/>
    </source>
</evidence>
<dbReference type="Proteomes" id="UP000770889">
    <property type="component" value="Unassembled WGS sequence"/>
</dbReference>
<dbReference type="GO" id="GO:0008803">
    <property type="term" value="F:bis(5'-nucleosyl)-tetraphosphatase (symmetrical) activity"/>
    <property type="evidence" value="ECO:0007669"/>
    <property type="project" value="UniProtKB-UniRule"/>
</dbReference>
<dbReference type="AlphaFoldDB" id="A0A944M5L3"/>
<dbReference type="InterPro" id="IPR004843">
    <property type="entry name" value="Calcineurin-like_PHP"/>
</dbReference>
<feature type="domain" description="Calcineurin-like phosphoesterase" evidence="6">
    <location>
        <begin position="1"/>
        <end position="123"/>
    </location>
</feature>
<evidence type="ECO:0000256" key="5">
    <source>
        <dbReference type="HAMAP-Rule" id="MF_00199"/>
    </source>
</evidence>
<dbReference type="InterPro" id="IPR004617">
    <property type="entry name" value="ApaH"/>
</dbReference>
<dbReference type="SUPFAM" id="SSF56300">
    <property type="entry name" value="Metallo-dependent phosphatases"/>
    <property type="match status" value="1"/>
</dbReference>
<comment type="catalytic activity">
    <reaction evidence="4 5">
        <text>P(1),P(4)-bis(5'-adenosyl) tetraphosphate + H2O = 2 ADP + 2 H(+)</text>
        <dbReference type="Rhea" id="RHEA:24252"/>
        <dbReference type="ChEBI" id="CHEBI:15377"/>
        <dbReference type="ChEBI" id="CHEBI:15378"/>
        <dbReference type="ChEBI" id="CHEBI:58141"/>
        <dbReference type="ChEBI" id="CHEBI:456216"/>
        <dbReference type="EC" id="3.6.1.41"/>
    </reaction>
</comment>
<evidence type="ECO:0000256" key="4">
    <source>
        <dbReference type="ARBA" id="ARBA00049417"/>
    </source>
</evidence>